<sequence>KGLKRIEIHEIYVGFVTVTNRWRSDSHAVTALCHSESEGRREARSDEERQALA</sequence>
<feature type="region of interest" description="Disordered" evidence="1">
    <location>
        <begin position="33"/>
        <end position="53"/>
    </location>
</feature>
<evidence type="ECO:0000256" key="1">
    <source>
        <dbReference type="SAM" id="MobiDB-lite"/>
    </source>
</evidence>
<dbReference type="Proteomes" id="UP000499080">
    <property type="component" value="Unassembled WGS sequence"/>
</dbReference>
<comment type="caution">
    <text evidence="2">The sequence shown here is derived from an EMBL/GenBank/DDBJ whole genome shotgun (WGS) entry which is preliminary data.</text>
</comment>
<evidence type="ECO:0000313" key="3">
    <source>
        <dbReference type="Proteomes" id="UP000499080"/>
    </source>
</evidence>
<proteinExistence type="predicted"/>
<reference evidence="2 3" key="1">
    <citation type="journal article" date="2019" name="Sci. Rep.">
        <title>Orb-weaving spider Araneus ventricosus genome elucidates the spidroin gene catalogue.</title>
        <authorList>
            <person name="Kono N."/>
            <person name="Nakamura H."/>
            <person name="Ohtoshi R."/>
            <person name="Moran D.A.P."/>
            <person name="Shinohara A."/>
            <person name="Yoshida Y."/>
            <person name="Fujiwara M."/>
            <person name="Mori M."/>
            <person name="Tomita M."/>
            <person name="Arakawa K."/>
        </authorList>
    </citation>
    <scope>NUCLEOTIDE SEQUENCE [LARGE SCALE GENOMIC DNA]</scope>
</reference>
<name>A0A4Y2A0F2_ARAVE</name>
<feature type="non-terminal residue" evidence="2">
    <location>
        <position position="1"/>
    </location>
</feature>
<keyword evidence="3" id="KW-1185">Reference proteome</keyword>
<dbReference type="EMBL" id="BGPR01230390">
    <property type="protein sequence ID" value="GBL73140.1"/>
    <property type="molecule type" value="Genomic_DNA"/>
</dbReference>
<protein>
    <submittedName>
        <fullName evidence="2">Uncharacterized protein</fullName>
    </submittedName>
</protein>
<dbReference type="AlphaFoldDB" id="A0A4Y2A0F2"/>
<organism evidence="2 3">
    <name type="scientific">Araneus ventricosus</name>
    <name type="common">Orbweaver spider</name>
    <name type="synonym">Epeira ventricosa</name>
    <dbReference type="NCBI Taxonomy" id="182803"/>
    <lineage>
        <taxon>Eukaryota</taxon>
        <taxon>Metazoa</taxon>
        <taxon>Ecdysozoa</taxon>
        <taxon>Arthropoda</taxon>
        <taxon>Chelicerata</taxon>
        <taxon>Arachnida</taxon>
        <taxon>Araneae</taxon>
        <taxon>Araneomorphae</taxon>
        <taxon>Entelegynae</taxon>
        <taxon>Araneoidea</taxon>
        <taxon>Araneidae</taxon>
        <taxon>Araneus</taxon>
    </lineage>
</organism>
<evidence type="ECO:0000313" key="2">
    <source>
        <dbReference type="EMBL" id="GBL73140.1"/>
    </source>
</evidence>
<feature type="compositionally biased region" description="Basic and acidic residues" evidence="1">
    <location>
        <begin position="35"/>
        <end position="53"/>
    </location>
</feature>
<gene>
    <name evidence="2" type="ORF">AVEN_249854_1</name>
</gene>
<accession>A0A4Y2A0F2</accession>